<reference evidence="3 4" key="1">
    <citation type="submission" date="2020-08" db="EMBL/GenBank/DDBJ databases">
        <title>A Genomic Blueprint of the Chicken Gut Microbiome.</title>
        <authorList>
            <person name="Gilroy R."/>
            <person name="Ravi A."/>
            <person name="Getino M."/>
            <person name="Pursley I."/>
            <person name="Horton D.L."/>
            <person name="Alikhan N.-F."/>
            <person name="Baker D."/>
            <person name="Gharbi K."/>
            <person name="Hall N."/>
            <person name="Watson M."/>
            <person name="Adriaenssens E.M."/>
            <person name="Foster-Nyarko E."/>
            <person name="Jarju S."/>
            <person name="Secka A."/>
            <person name="Antonio M."/>
            <person name="Oren A."/>
            <person name="Chaudhuri R."/>
            <person name="La Ragione R.M."/>
            <person name="Hildebrand F."/>
            <person name="Pallen M.J."/>
        </authorList>
    </citation>
    <scope>NUCLEOTIDE SEQUENCE [LARGE SCALE GENOMIC DNA]</scope>
    <source>
        <strain evidence="3 4">Sa3CUA2</strain>
    </source>
</reference>
<keyword evidence="4" id="KW-1185">Reference proteome</keyword>
<evidence type="ECO:0000313" key="3">
    <source>
        <dbReference type="EMBL" id="MBD7917592.1"/>
    </source>
</evidence>
<dbReference type="RefSeq" id="WP_191780894.1">
    <property type="nucleotide sequence ID" value="NZ_JACSQV010000003.1"/>
</dbReference>
<protein>
    <recommendedName>
        <fullName evidence="5">Lipoprotein</fullName>
    </recommendedName>
</protein>
<evidence type="ECO:0000256" key="2">
    <source>
        <dbReference type="SAM" id="SignalP"/>
    </source>
</evidence>
<feature type="signal peptide" evidence="2">
    <location>
        <begin position="1"/>
        <end position="29"/>
    </location>
</feature>
<evidence type="ECO:0008006" key="5">
    <source>
        <dbReference type="Google" id="ProtNLM"/>
    </source>
</evidence>
<evidence type="ECO:0000256" key="1">
    <source>
        <dbReference type="SAM" id="MobiDB-lite"/>
    </source>
</evidence>
<organism evidence="3 4">
    <name type="scientific">Cellulomonas avistercoris</name>
    <dbReference type="NCBI Taxonomy" id="2762242"/>
    <lineage>
        <taxon>Bacteria</taxon>
        <taxon>Bacillati</taxon>
        <taxon>Actinomycetota</taxon>
        <taxon>Actinomycetes</taxon>
        <taxon>Micrococcales</taxon>
        <taxon>Cellulomonadaceae</taxon>
        <taxon>Cellulomonas</taxon>
    </lineage>
</organism>
<dbReference type="Proteomes" id="UP000604241">
    <property type="component" value="Unassembled WGS sequence"/>
</dbReference>
<name>A0ABR8QAY6_9CELL</name>
<comment type="caution">
    <text evidence="3">The sequence shown here is derived from an EMBL/GenBank/DDBJ whole genome shotgun (WGS) entry which is preliminary data.</text>
</comment>
<dbReference type="EMBL" id="JACSQV010000003">
    <property type="protein sequence ID" value="MBD7917592.1"/>
    <property type="molecule type" value="Genomic_DNA"/>
</dbReference>
<sequence length="181" mass="18361">MTTPFTARRPSWLIAPLLCAALLSGCSSDAPDASGSPTPGATADAPSPTPSAPVSGPEAAPAASADPAGPEGSFRTWLAASRAPDAATACDHMTPELTQRMLDQLTAQGVPGVTDCASLITMTAALFAAAGQPPEAVVEVREESADRAVLHVTYAAGSCGLVVLRPGPGHWLLDERSQEEC</sequence>
<proteinExistence type="predicted"/>
<evidence type="ECO:0000313" key="4">
    <source>
        <dbReference type="Proteomes" id="UP000604241"/>
    </source>
</evidence>
<feature type="chain" id="PRO_5046266688" description="Lipoprotein" evidence="2">
    <location>
        <begin position="30"/>
        <end position="181"/>
    </location>
</feature>
<keyword evidence="2" id="KW-0732">Signal</keyword>
<gene>
    <name evidence="3" type="ORF">H9657_04770</name>
</gene>
<feature type="region of interest" description="Disordered" evidence="1">
    <location>
        <begin position="28"/>
        <end position="73"/>
    </location>
</feature>
<accession>A0ABR8QAY6</accession>